<sequence>MKAFGVPKVCGLTKHIANTQGVVELWVAATIALLALGYGIYTSNLIPNIGAWADHCKACSEANPEKCDLTALQRCLQSTVDTAGPAPIPTDSSASGVAEWVGYNLILNYVKNNIDTPTPPSESRGNPSQTGACSINVDNKNPKPNDYVTITIIIPRPFRHRVGRTHAEAAGVSLYLTGGPAVYTCPWKVPPGPSGVLTISFTAIAKDGSCLCTAVETVTRKDSSCAPPECCSERPIACGDMCIPSGYDYCDGQGACPPGEKCCANGCIPVDGVCCETGGWCNAGWTCCHDGGCCPPGTYCCGPTKCCPL</sequence>
<evidence type="ECO:0000313" key="3">
    <source>
        <dbReference type="EMBL" id="AMM41870.1"/>
    </source>
</evidence>
<dbReference type="Proteomes" id="UP000070560">
    <property type="component" value="Chromosome"/>
</dbReference>
<proteinExistence type="predicted"/>
<name>A0A7U4QM40_DESA2</name>
<accession>A0A7U4QM40</accession>
<keyword evidence="2" id="KW-1133">Transmembrane helix</keyword>
<gene>
    <name evidence="3" type="ORF">HS1_002082</name>
</gene>
<dbReference type="KEGG" id="daw:HS1_002082"/>
<organism evidence="3 4">
    <name type="scientific">Desulfofervidus auxilii</name>
    <dbReference type="NCBI Taxonomy" id="1621989"/>
    <lineage>
        <taxon>Bacteria</taxon>
        <taxon>Pseudomonadati</taxon>
        <taxon>Thermodesulfobacteriota</taxon>
        <taxon>Candidatus Desulfofervidia</taxon>
        <taxon>Candidatus Desulfofervidales</taxon>
        <taxon>Candidatus Desulfofervidaceae</taxon>
        <taxon>Candidatus Desulfofervidus</taxon>
    </lineage>
</organism>
<keyword evidence="4" id="KW-1185">Reference proteome</keyword>
<feature type="region of interest" description="Disordered" evidence="1">
    <location>
        <begin position="116"/>
        <end position="139"/>
    </location>
</feature>
<keyword evidence="2" id="KW-0812">Transmembrane</keyword>
<evidence type="ECO:0000256" key="1">
    <source>
        <dbReference type="SAM" id="MobiDB-lite"/>
    </source>
</evidence>
<dbReference type="EMBL" id="CP013015">
    <property type="protein sequence ID" value="AMM41870.1"/>
    <property type="molecule type" value="Genomic_DNA"/>
</dbReference>
<protein>
    <submittedName>
        <fullName evidence="3">Uncharacterized protein</fullName>
    </submittedName>
</protein>
<feature type="transmembrane region" description="Helical" evidence="2">
    <location>
        <begin position="21"/>
        <end position="41"/>
    </location>
</feature>
<dbReference type="RefSeq" id="WP_066065064.1">
    <property type="nucleotide sequence ID" value="NZ_CP013015.1"/>
</dbReference>
<keyword evidence="2" id="KW-0472">Membrane</keyword>
<evidence type="ECO:0000313" key="4">
    <source>
        <dbReference type="Proteomes" id="UP000070560"/>
    </source>
</evidence>
<evidence type="ECO:0000256" key="2">
    <source>
        <dbReference type="SAM" id="Phobius"/>
    </source>
</evidence>
<reference evidence="3 4" key="1">
    <citation type="submission" date="2015-10" db="EMBL/GenBank/DDBJ databases">
        <title>Candidatus Desulfofervidus auxilii, a hydrogenotrophic sulfate-reducing bacterium involved in the thermophilic anaerobic oxidation of methane.</title>
        <authorList>
            <person name="Krukenberg V."/>
            <person name="Richter M."/>
            <person name="Wegener G."/>
        </authorList>
    </citation>
    <scope>NUCLEOTIDE SEQUENCE [LARGE SCALE GENOMIC DNA]</scope>
    <source>
        <strain evidence="3 4">HS1</strain>
    </source>
</reference>
<dbReference type="AlphaFoldDB" id="A0A7U4QM40"/>